<evidence type="ECO:0000259" key="5">
    <source>
        <dbReference type="PROSITE" id="PS50931"/>
    </source>
</evidence>
<evidence type="ECO:0000313" key="6">
    <source>
        <dbReference type="EMBL" id="MFC6281421.1"/>
    </source>
</evidence>
<evidence type="ECO:0000256" key="1">
    <source>
        <dbReference type="ARBA" id="ARBA00009437"/>
    </source>
</evidence>
<proteinExistence type="inferred from homology"/>
<gene>
    <name evidence="6" type="ORF">ACFQND_09285</name>
</gene>
<sequence length="297" mass="33279">MQVFVRVVQHGSLSSAARQLDTSPASVSRQIKALEDTLGARLLNRTSRKLTLTEAGETYFHHAEQILHQFDEAHHSVSQLQHSPRGTLRVHSRILVGQLFLVPAITKFLLTHSEIKIDLMLSNHSVDLVEQNIDVDIRIGKLSDSSLIARQLAVSERIVCAAPAYLQSHPPIQGPHDLVHHNCLTYRLNMGSVEWRFLDPQGQTTDVAVSGSLRTDYGPALRDATLAGLGLSLMPDWSVREDIRRGDLVRLFPAYKVCFLEFENGVYALYQRSRHTSAKVRLFVDHLIQTFEPKPGG</sequence>
<dbReference type="Pfam" id="PF03466">
    <property type="entry name" value="LysR_substrate"/>
    <property type="match status" value="1"/>
</dbReference>
<dbReference type="SUPFAM" id="SSF46785">
    <property type="entry name" value="Winged helix' DNA-binding domain"/>
    <property type="match status" value="1"/>
</dbReference>
<dbReference type="PANTHER" id="PTHR30537:SF5">
    <property type="entry name" value="HTH-TYPE TRANSCRIPTIONAL ACTIVATOR TTDR-RELATED"/>
    <property type="match status" value="1"/>
</dbReference>
<evidence type="ECO:0000256" key="2">
    <source>
        <dbReference type="ARBA" id="ARBA00023015"/>
    </source>
</evidence>
<dbReference type="InterPro" id="IPR036388">
    <property type="entry name" value="WH-like_DNA-bd_sf"/>
</dbReference>
<name>A0ABW1TY69_9BURK</name>
<dbReference type="InterPro" id="IPR036390">
    <property type="entry name" value="WH_DNA-bd_sf"/>
</dbReference>
<dbReference type="PROSITE" id="PS50931">
    <property type="entry name" value="HTH_LYSR"/>
    <property type="match status" value="1"/>
</dbReference>
<keyword evidence="7" id="KW-1185">Reference proteome</keyword>
<comment type="caution">
    <text evidence="6">The sequence shown here is derived from an EMBL/GenBank/DDBJ whole genome shotgun (WGS) entry which is preliminary data.</text>
</comment>
<dbReference type="Gene3D" id="3.40.190.290">
    <property type="match status" value="1"/>
</dbReference>
<dbReference type="Gene3D" id="1.10.10.10">
    <property type="entry name" value="Winged helix-like DNA-binding domain superfamily/Winged helix DNA-binding domain"/>
    <property type="match status" value="1"/>
</dbReference>
<keyword evidence="3" id="KW-0238">DNA-binding</keyword>
<evidence type="ECO:0000256" key="3">
    <source>
        <dbReference type="ARBA" id="ARBA00023125"/>
    </source>
</evidence>
<dbReference type="RefSeq" id="WP_371439086.1">
    <property type="nucleotide sequence ID" value="NZ_JBHSRS010000018.1"/>
</dbReference>
<evidence type="ECO:0000256" key="4">
    <source>
        <dbReference type="ARBA" id="ARBA00023163"/>
    </source>
</evidence>
<dbReference type="SUPFAM" id="SSF53850">
    <property type="entry name" value="Periplasmic binding protein-like II"/>
    <property type="match status" value="1"/>
</dbReference>
<dbReference type="EMBL" id="JBHSRS010000018">
    <property type="protein sequence ID" value="MFC6281421.1"/>
    <property type="molecule type" value="Genomic_DNA"/>
</dbReference>
<keyword evidence="2" id="KW-0805">Transcription regulation</keyword>
<protein>
    <submittedName>
        <fullName evidence="6">LysR family transcriptional regulator</fullName>
    </submittedName>
</protein>
<accession>A0ABW1TY69</accession>
<dbReference type="Proteomes" id="UP001596270">
    <property type="component" value="Unassembled WGS sequence"/>
</dbReference>
<reference evidence="7" key="1">
    <citation type="journal article" date="2019" name="Int. J. Syst. Evol. Microbiol.">
        <title>The Global Catalogue of Microorganisms (GCM) 10K type strain sequencing project: providing services to taxonomists for standard genome sequencing and annotation.</title>
        <authorList>
            <consortium name="The Broad Institute Genomics Platform"/>
            <consortium name="The Broad Institute Genome Sequencing Center for Infectious Disease"/>
            <person name="Wu L."/>
            <person name="Ma J."/>
        </authorList>
    </citation>
    <scope>NUCLEOTIDE SEQUENCE [LARGE SCALE GENOMIC DNA]</scope>
    <source>
        <strain evidence="7">CCUG 39402</strain>
    </source>
</reference>
<evidence type="ECO:0000313" key="7">
    <source>
        <dbReference type="Proteomes" id="UP001596270"/>
    </source>
</evidence>
<dbReference type="InterPro" id="IPR000847">
    <property type="entry name" value="LysR_HTH_N"/>
</dbReference>
<dbReference type="CDD" id="cd08422">
    <property type="entry name" value="PBP2_CrgA_like"/>
    <property type="match status" value="1"/>
</dbReference>
<dbReference type="PANTHER" id="PTHR30537">
    <property type="entry name" value="HTH-TYPE TRANSCRIPTIONAL REGULATOR"/>
    <property type="match status" value="1"/>
</dbReference>
<feature type="domain" description="HTH lysR-type" evidence="5">
    <location>
        <begin position="1"/>
        <end position="53"/>
    </location>
</feature>
<dbReference type="Pfam" id="PF00126">
    <property type="entry name" value="HTH_1"/>
    <property type="match status" value="1"/>
</dbReference>
<organism evidence="6 7">
    <name type="scientific">Polaromonas aquatica</name>
    <dbReference type="NCBI Taxonomy" id="332657"/>
    <lineage>
        <taxon>Bacteria</taxon>
        <taxon>Pseudomonadati</taxon>
        <taxon>Pseudomonadota</taxon>
        <taxon>Betaproteobacteria</taxon>
        <taxon>Burkholderiales</taxon>
        <taxon>Comamonadaceae</taxon>
        <taxon>Polaromonas</taxon>
    </lineage>
</organism>
<dbReference type="InterPro" id="IPR058163">
    <property type="entry name" value="LysR-type_TF_proteobact-type"/>
</dbReference>
<comment type="similarity">
    <text evidence="1">Belongs to the LysR transcriptional regulatory family.</text>
</comment>
<keyword evidence="4" id="KW-0804">Transcription</keyword>
<dbReference type="InterPro" id="IPR005119">
    <property type="entry name" value="LysR_subst-bd"/>
</dbReference>